<accession>A0A2R4MAX0</accession>
<dbReference type="STRING" id="1122213.GCA_000423365_03333"/>
<feature type="binding site" evidence="5">
    <location>
        <position position="182"/>
    </location>
    <ligand>
        <name>S-adenosyl-L-methionine</name>
        <dbReference type="ChEBI" id="CHEBI:59789"/>
    </ligand>
</feature>
<comment type="function">
    <text evidence="5">Methylates the class 1 translation termination release factors RF1/PrfA and RF2/PrfB on the glutamine residue of the universally conserved GGQ motif.</text>
</comment>
<dbReference type="InterPro" id="IPR004556">
    <property type="entry name" value="HemK-like"/>
</dbReference>
<dbReference type="CDD" id="cd02440">
    <property type="entry name" value="AdoMet_MTases"/>
    <property type="match status" value="1"/>
</dbReference>
<organism evidence="8 9">
    <name type="scientific">Maritalea myrionectae</name>
    <dbReference type="NCBI Taxonomy" id="454601"/>
    <lineage>
        <taxon>Bacteria</taxon>
        <taxon>Pseudomonadati</taxon>
        <taxon>Pseudomonadota</taxon>
        <taxon>Alphaproteobacteria</taxon>
        <taxon>Hyphomicrobiales</taxon>
        <taxon>Devosiaceae</taxon>
        <taxon>Maritalea</taxon>
    </lineage>
</organism>
<dbReference type="EMBL" id="CP021330">
    <property type="protein sequence ID" value="AVX03162.1"/>
    <property type="molecule type" value="Genomic_DNA"/>
</dbReference>
<evidence type="ECO:0000313" key="8">
    <source>
        <dbReference type="EMBL" id="AVX03162.1"/>
    </source>
</evidence>
<dbReference type="InterPro" id="IPR050320">
    <property type="entry name" value="N5-glutamine_MTase"/>
</dbReference>
<feature type="domain" description="Release factor glutamine methyltransferase N-terminal" evidence="7">
    <location>
        <begin position="17"/>
        <end position="87"/>
    </location>
</feature>
<name>A0A2R4MAX0_9HYPH</name>
<dbReference type="EC" id="2.1.1.297" evidence="5"/>
<dbReference type="Pfam" id="PF05175">
    <property type="entry name" value="MTS"/>
    <property type="match status" value="1"/>
</dbReference>
<dbReference type="GO" id="GO:0032259">
    <property type="term" value="P:methylation"/>
    <property type="evidence" value="ECO:0007669"/>
    <property type="project" value="UniProtKB-KW"/>
</dbReference>
<dbReference type="Gene3D" id="3.40.50.150">
    <property type="entry name" value="Vaccinia Virus protein VP39"/>
    <property type="match status" value="1"/>
</dbReference>
<keyword evidence="1 5" id="KW-0489">Methyltransferase</keyword>
<dbReference type="NCBIfam" id="TIGR00536">
    <property type="entry name" value="hemK_fam"/>
    <property type="match status" value="1"/>
</dbReference>
<evidence type="ECO:0000259" key="6">
    <source>
        <dbReference type="Pfam" id="PF05175"/>
    </source>
</evidence>
<evidence type="ECO:0000256" key="2">
    <source>
        <dbReference type="ARBA" id="ARBA00022679"/>
    </source>
</evidence>
<protein>
    <recommendedName>
        <fullName evidence="5">Release factor glutamine methyltransferase</fullName>
        <shortName evidence="5">RF MTase</shortName>
        <ecNumber evidence="5">2.1.1.297</ecNumber>
    </recommendedName>
    <alternativeName>
        <fullName evidence="5">N5-glutamine methyltransferase PrmC</fullName>
    </alternativeName>
    <alternativeName>
        <fullName evidence="5">Protein-(glutamine-N5) MTase PrmC</fullName>
    </alternativeName>
    <alternativeName>
        <fullName evidence="5">Protein-glutamine N-methyltransferase PrmC</fullName>
    </alternativeName>
</protein>
<evidence type="ECO:0000313" key="9">
    <source>
        <dbReference type="Proteomes" id="UP000258927"/>
    </source>
</evidence>
<dbReference type="InterPro" id="IPR007848">
    <property type="entry name" value="Small_mtfrase_dom"/>
</dbReference>
<dbReference type="NCBIfam" id="TIGR03534">
    <property type="entry name" value="RF_mod_PrmC"/>
    <property type="match status" value="1"/>
</dbReference>
<dbReference type="InterPro" id="IPR029063">
    <property type="entry name" value="SAM-dependent_MTases_sf"/>
</dbReference>
<keyword evidence="9" id="KW-1185">Reference proteome</keyword>
<evidence type="ECO:0000256" key="5">
    <source>
        <dbReference type="HAMAP-Rule" id="MF_02126"/>
    </source>
</evidence>
<comment type="similarity">
    <text evidence="5">Belongs to the protein N5-glutamine methyltransferase family. PrmC subfamily.</text>
</comment>
<dbReference type="PANTHER" id="PTHR18895:SF74">
    <property type="entry name" value="MTRF1L RELEASE FACTOR GLUTAMINE METHYLTRANSFERASE"/>
    <property type="match status" value="1"/>
</dbReference>
<reference evidence="8 9" key="1">
    <citation type="submission" date="2017-05" db="EMBL/GenBank/DDBJ databases">
        <title>Genome Analysis of Maritalea myrionectae HL2708#5.</title>
        <authorList>
            <consortium name="Cotde Inc.-PKNU"/>
            <person name="Jang D."/>
            <person name="Oh H.-M."/>
        </authorList>
    </citation>
    <scope>NUCLEOTIDE SEQUENCE [LARGE SCALE GENOMIC DNA]</scope>
    <source>
        <strain evidence="8 9">HL2708#5</strain>
    </source>
</reference>
<gene>
    <name evidence="5" type="primary">prmC</name>
    <name evidence="8" type="ORF">MXMO3_00618</name>
</gene>
<proteinExistence type="inferred from homology"/>
<dbReference type="PROSITE" id="PS00092">
    <property type="entry name" value="N6_MTASE"/>
    <property type="match status" value="1"/>
</dbReference>
<dbReference type="AlphaFoldDB" id="A0A2R4MAX0"/>
<dbReference type="Proteomes" id="UP000258927">
    <property type="component" value="Chromosome"/>
</dbReference>
<sequence length="291" mass="31923">MTTIANQPYSDGVRFGQLRQYWRQRFAENRIETAALDARLLLCAAAGVEQAQLISKERDLVPPEIEARMVQFGERRLAHEPVARILGRAEFYGRPFGVNKDTLVPRPETELLVEHAIKSLPSGGRFVDLGTGTGCIAVSILAERPDVSGLATDIAAGALEMAAQNATAHGVDGRLDLKCGSWFDPVPTDQRFDLIVSNPPYIAQSERADMNQEALDFDPEAALFAAHEGMAAYFEILAVAQNWLQPDGIILFEIGFQQATRLQNAAENAGATQVTFFKDLSGHNRVAQISW</sequence>
<dbReference type="RefSeq" id="WP_117394904.1">
    <property type="nucleotide sequence ID" value="NZ_CP021330.1"/>
</dbReference>
<keyword evidence="3 5" id="KW-0949">S-adenosyl-L-methionine</keyword>
<dbReference type="InterPro" id="IPR040758">
    <property type="entry name" value="PrmC_N"/>
</dbReference>
<evidence type="ECO:0000259" key="7">
    <source>
        <dbReference type="Pfam" id="PF17827"/>
    </source>
</evidence>
<evidence type="ECO:0000256" key="1">
    <source>
        <dbReference type="ARBA" id="ARBA00022603"/>
    </source>
</evidence>
<dbReference type="InterPro" id="IPR002052">
    <property type="entry name" value="DNA_methylase_N6_adenine_CS"/>
</dbReference>
<evidence type="ECO:0000256" key="4">
    <source>
        <dbReference type="ARBA" id="ARBA00048391"/>
    </source>
</evidence>
<dbReference type="SUPFAM" id="SSF53335">
    <property type="entry name" value="S-adenosyl-L-methionine-dependent methyltransferases"/>
    <property type="match status" value="1"/>
</dbReference>
<feature type="domain" description="Methyltransferase small" evidence="6">
    <location>
        <begin position="109"/>
        <end position="208"/>
    </location>
</feature>
<feature type="binding site" evidence="5">
    <location>
        <position position="198"/>
    </location>
    <ligand>
        <name>S-adenosyl-L-methionine</name>
        <dbReference type="ChEBI" id="CHEBI:59789"/>
    </ligand>
</feature>
<feature type="binding site" evidence="5">
    <location>
        <begin position="198"/>
        <end position="201"/>
    </location>
    <ligand>
        <name>substrate</name>
    </ligand>
</feature>
<feature type="binding site" evidence="5">
    <location>
        <begin position="130"/>
        <end position="134"/>
    </location>
    <ligand>
        <name>S-adenosyl-L-methionine</name>
        <dbReference type="ChEBI" id="CHEBI:59789"/>
    </ligand>
</feature>
<dbReference type="GO" id="GO:0003676">
    <property type="term" value="F:nucleic acid binding"/>
    <property type="evidence" value="ECO:0007669"/>
    <property type="project" value="InterPro"/>
</dbReference>
<dbReference type="Gene3D" id="1.10.8.10">
    <property type="entry name" value="DNA helicase RuvA subunit, C-terminal domain"/>
    <property type="match status" value="1"/>
</dbReference>
<dbReference type="PANTHER" id="PTHR18895">
    <property type="entry name" value="HEMK METHYLTRANSFERASE"/>
    <property type="match status" value="1"/>
</dbReference>
<evidence type="ECO:0000256" key="3">
    <source>
        <dbReference type="ARBA" id="ARBA00022691"/>
    </source>
</evidence>
<keyword evidence="2 5" id="KW-0808">Transferase</keyword>
<dbReference type="HAMAP" id="MF_02126">
    <property type="entry name" value="RF_methyltr_PrmC"/>
    <property type="match status" value="1"/>
</dbReference>
<dbReference type="KEGG" id="mmyr:MXMO3_00618"/>
<feature type="binding site" evidence="5">
    <location>
        <position position="153"/>
    </location>
    <ligand>
        <name>S-adenosyl-L-methionine</name>
        <dbReference type="ChEBI" id="CHEBI:59789"/>
    </ligand>
</feature>
<dbReference type="GO" id="GO:0102559">
    <property type="term" value="F:peptide chain release factor N(5)-glutamine methyltransferase activity"/>
    <property type="evidence" value="ECO:0007669"/>
    <property type="project" value="UniProtKB-EC"/>
</dbReference>
<dbReference type="Pfam" id="PF17827">
    <property type="entry name" value="PrmC_N"/>
    <property type="match status" value="1"/>
</dbReference>
<dbReference type="InterPro" id="IPR019874">
    <property type="entry name" value="RF_methyltr_PrmC"/>
</dbReference>
<comment type="catalytic activity">
    <reaction evidence="4 5">
        <text>L-glutaminyl-[peptide chain release factor] + S-adenosyl-L-methionine = N(5)-methyl-L-glutaminyl-[peptide chain release factor] + S-adenosyl-L-homocysteine + H(+)</text>
        <dbReference type="Rhea" id="RHEA:42896"/>
        <dbReference type="Rhea" id="RHEA-COMP:10271"/>
        <dbReference type="Rhea" id="RHEA-COMP:10272"/>
        <dbReference type="ChEBI" id="CHEBI:15378"/>
        <dbReference type="ChEBI" id="CHEBI:30011"/>
        <dbReference type="ChEBI" id="CHEBI:57856"/>
        <dbReference type="ChEBI" id="CHEBI:59789"/>
        <dbReference type="ChEBI" id="CHEBI:61891"/>
        <dbReference type="EC" id="2.1.1.297"/>
    </reaction>
</comment>